<organism evidence="1 2">
    <name type="scientific">Legionella anisa</name>
    <dbReference type="NCBI Taxonomy" id="28082"/>
    <lineage>
        <taxon>Bacteria</taxon>
        <taxon>Pseudomonadati</taxon>
        <taxon>Pseudomonadota</taxon>
        <taxon>Gammaproteobacteria</taxon>
        <taxon>Legionellales</taxon>
        <taxon>Legionellaceae</taxon>
        <taxon>Legionella</taxon>
    </lineage>
</organism>
<protein>
    <submittedName>
        <fullName evidence="1">Uncharacterized protein</fullName>
    </submittedName>
</protein>
<dbReference type="RefSeq" id="WP_019234003.1">
    <property type="nucleotide sequence ID" value="NZ_CAAAHR010000024.1"/>
</dbReference>
<proteinExistence type="predicted"/>
<dbReference type="Proteomes" id="UP000192511">
    <property type="component" value="Unassembled WGS sequence"/>
</dbReference>
<name>A0AAX0WT65_9GAMM</name>
<dbReference type="AlphaFoldDB" id="A0AAX0WT65"/>
<comment type="caution">
    <text evidence="1">The sequence shown here is derived from an EMBL/GenBank/DDBJ whole genome shotgun (WGS) entry which is preliminary data.</text>
</comment>
<dbReference type="EMBL" id="NBTX02000004">
    <property type="protein sequence ID" value="PNL60259.1"/>
    <property type="molecule type" value="Genomic_DNA"/>
</dbReference>
<dbReference type="Gene3D" id="3.90.176.10">
    <property type="entry name" value="Toxin ADP-ribosyltransferase, Chain A, domain 1"/>
    <property type="match status" value="1"/>
</dbReference>
<accession>A0AAX0WT65</accession>
<evidence type="ECO:0000313" key="1">
    <source>
        <dbReference type="EMBL" id="PNL60259.1"/>
    </source>
</evidence>
<reference evidence="1" key="1">
    <citation type="submission" date="2017-12" db="EMBL/GenBank/DDBJ databases">
        <title>FDA dAtabase for Regulatory Grade micrObial Sequences (FDA-ARGOS): Supporting development and validation of Infectious Disease Dx tests.</title>
        <authorList>
            <person name="Kerrigan L."/>
            <person name="Tallon L.J."/>
            <person name="Sadzewicz L."/>
            <person name="Sengamalay N."/>
            <person name="Ott S."/>
            <person name="Godinez A."/>
            <person name="Nagaraj S."/>
            <person name="Vavikolanu K."/>
            <person name="Vyas G."/>
            <person name="Nadendla S."/>
            <person name="Aluvathingal J."/>
            <person name="Sichtig H."/>
        </authorList>
    </citation>
    <scope>NUCLEOTIDE SEQUENCE [LARGE SCALE GENOMIC DNA]</scope>
    <source>
        <strain evidence="1">FDAARGOS_200</strain>
    </source>
</reference>
<sequence>MQSKPEYNVFENDIDNLMLNNLANIQKSISLAMQSGAELPPSAADIVFIIDRLNENLEHLNQLNLTVDMTPTELEFARLNHIKNTVIFIDILLKSESKVPAYEELYKRLQVASESGLILLMHVVEKEIQLLEKNHLLLRKADESYLVSLISFVKEMQLAVQFENSSLTKLCEFRERLFDIHNKFLEAAARDDLKDLKEESFFEKRINPYLDYLIQNQSVVSEATQDLEIIIKAIMQEIKNNNPNVTDMFRVNCLNEIEVTVGQEVYNLTQILKHEPNFNQINLTEDELESYLSFLQNDPSIVLKPVAFPVVNWKSDDSKTIMKDLDDQLKDENYFQECHSSECLAINIYTTDAYVPINMLLREKMISTKIFEKGSTDKNVQDALFRLEMLLTGQATQDEITPTQQSQLILEALLATVCAVRGINKAQHLCYVPDDQVTITGDLLDTHQGRSIRATSGTWVAAEKRRFELAKEAGIPLYYAGFTSTSFDTSKVGTFIADPNTALITKTHPWSGISKYSIGAIIKALSQYPTEAEYIFPPCLCLPQEEKQIKRPDHYGKLQQDKKVAMVLAHGNSPKSMCYSTQIQKIRGELIKQLDYVNKSNTQNDPTLTRFSKHIEELIHKLDTQLKTIKLISLQEGQLQGLKQKIQQKGLKGVRLKGLEKVDGVFFVSEATRTLVFINQRENLFKEFQLSPQQFDKIDRLLNLQVEKDKNLTHLEIVLMQKLTGLTMEPINDPEFTAKCYQEEIESILGCNPTKPVSIAQFSIFAPPPQAKTNQQGAPSIVPII</sequence>
<gene>
    <name evidence="1" type="ORF">A6J39_002995</name>
</gene>
<evidence type="ECO:0000313" key="2">
    <source>
        <dbReference type="Proteomes" id="UP000192511"/>
    </source>
</evidence>
<keyword evidence="2" id="KW-1185">Reference proteome</keyword>
<dbReference type="SUPFAM" id="SSF56399">
    <property type="entry name" value="ADP-ribosylation"/>
    <property type="match status" value="1"/>
</dbReference>
<dbReference type="GeneID" id="98064628"/>